<reference evidence="5 6" key="1">
    <citation type="submission" date="2019-12" db="EMBL/GenBank/DDBJ databases">
        <title>Neisseriaceae gen. nov. sp. Genome sequencing and assembly.</title>
        <authorList>
            <person name="Liu Z."/>
            <person name="Li A."/>
        </authorList>
    </citation>
    <scope>NUCLEOTIDE SEQUENCE [LARGE SCALE GENOMIC DNA]</scope>
    <source>
        <strain evidence="5 6">B2N2-7</strain>
    </source>
</reference>
<proteinExistence type="predicted"/>
<feature type="chain" id="PRO_5032336437" evidence="3">
    <location>
        <begin position="26"/>
        <end position="302"/>
    </location>
</feature>
<dbReference type="Proteomes" id="UP000467214">
    <property type="component" value="Unassembled WGS sequence"/>
</dbReference>
<dbReference type="EMBL" id="WSSB01000013">
    <property type="protein sequence ID" value="MXR37894.1"/>
    <property type="molecule type" value="Genomic_DNA"/>
</dbReference>
<keyword evidence="2" id="KW-0812">Transmembrane</keyword>
<keyword evidence="3" id="KW-0732">Signal</keyword>
<accession>A0A845BRP1</accession>
<feature type="compositionally biased region" description="Polar residues" evidence="1">
    <location>
        <begin position="40"/>
        <end position="49"/>
    </location>
</feature>
<organism evidence="5 6">
    <name type="scientific">Craterilacuibacter sinensis</name>
    <dbReference type="NCBI Taxonomy" id="2686017"/>
    <lineage>
        <taxon>Bacteria</taxon>
        <taxon>Pseudomonadati</taxon>
        <taxon>Pseudomonadota</taxon>
        <taxon>Betaproteobacteria</taxon>
        <taxon>Neisseriales</taxon>
        <taxon>Neisseriaceae</taxon>
        <taxon>Craterilacuibacter</taxon>
    </lineage>
</organism>
<feature type="region of interest" description="Disordered" evidence="1">
    <location>
        <begin position="36"/>
        <end position="68"/>
    </location>
</feature>
<keyword evidence="6" id="KW-1185">Reference proteome</keyword>
<dbReference type="RefSeq" id="WP_160797731.1">
    <property type="nucleotide sequence ID" value="NZ_WSSB01000013.1"/>
</dbReference>
<evidence type="ECO:0000313" key="5">
    <source>
        <dbReference type="EMBL" id="MXR37894.1"/>
    </source>
</evidence>
<dbReference type="PANTHER" id="PTHR41542">
    <property type="entry name" value="BLL5807 PROTEIN"/>
    <property type="match status" value="1"/>
</dbReference>
<sequence length="302" mass="31282">MSSYAKTLVLALSMASMLAAPFAEAAKLGKSKSFGMKRSAPTQSYQQPARTPVQPMAPAQQPRKGPGVGTAIAAGAAGAAAGYMLGSAMSGGEASGGANEAAGSGMPWGTLAMLGLLFAGGMMLFRRRMANQATPAMRAPQMAGMPMSAPAPQNARFDSIPSIGSGLQGGAAGAMAGSYGQQRLPDGTEVPAFLRQAKATFLHLQSLNSPDNVDEISKYMTPDLFAAMREDILSNSGMADFPQLECSVLDAVTEGSRYIASVRFSGTVSEDVNAATVPFAETWHYVKDSGSPRWLLAGIQQD</sequence>
<keyword evidence="2" id="KW-1133">Transmembrane helix</keyword>
<feature type="signal peptide" evidence="3">
    <location>
        <begin position="1"/>
        <end position="25"/>
    </location>
</feature>
<dbReference type="PANTHER" id="PTHR41542:SF1">
    <property type="entry name" value="BLL5807 PROTEIN"/>
    <property type="match status" value="1"/>
</dbReference>
<comment type="caution">
    <text evidence="5">The sequence shown here is derived from an EMBL/GenBank/DDBJ whole genome shotgun (WGS) entry which is preliminary data.</text>
</comment>
<dbReference type="AlphaFoldDB" id="A0A845BRP1"/>
<feature type="transmembrane region" description="Helical" evidence="2">
    <location>
        <begin position="105"/>
        <end position="125"/>
    </location>
</feature>
<evidence type="ECO:0000256" key="1">
    <source>
        <dbReference type="SAM" id="MobiDB-lite"/>
    </source>
</evidence>
<protein>
    <submittedName>
        <fullName evidence="5">Tim44 domain-containing protein</fullName>
    </submittedName>
</protein>
<evidence type="ECO:0000256" key="3">
    <source>
        <dbReference type="SAM" id="SignalP"/>
    </source>
</evidence>
<name>A0A845BRP1_9NEIS</name>
<feature type="domain" description="Tim44-like" evidence="4">
    <location>
        <begin position="175"/>
        <end position="301"/>
    </location>
</feature>
<evidence type="ECO:0000259" key="4">
    <source>
        <dbReference type="SMART" id="SM00978"/>
    </source>
</evidence>
<dbReference type="InterPro" id="IPR007379">
    <property type="entry name" value="Tim44-like_dom"/>
</dbReference>
<keyword evidence="2" id="KW-0472">Membrane</keyword>
<evidence type="ECO:0000313" key="6">
    <source>
        <dbReference type="Proteomes" id="UP000467214"/>
    </source>
</evidence>
<gene>
    <name evidence="5" type="ORF">GQF02_13020</name>
</gene>
<dbReference type="SMART" id="SM00978">
    <property type="entry name" value="Tim44"/>
    <property type="match status" value="1"/>
</dbReference>
<evidence type="ECO:0000256" key="2">
    <source>
        <dbReference type="SAM" id="Phobius"/>
    </source>
</evidence>